<proteinExistence type="predicted"/>
<organism evidence="1">
    <name type="scientific">Acidithiobacillus ferrivorans</name>
    <dbReference type="NCBI Taxonomy" id="160808"/>
    <lineage>
        <taxon>Bacteria</taxon>
        <taxon>Pseudomonadati</taxon>
        <taxon>Pseudomonadota</taxon>
        <taxon>Acidithiobacillia</taxon>
        <taxon>Acidithiobacillales</taxon>
        <taxon>Acidithiobacillaceae</taxon>
        <taxon>Acidithiobacillus</taxon>
    </lineage>
</organism>
<dbReference type="Gene3D" id="3.40.50.150">
    <property type="entry name" value="Vaccinia Virus protein VP39"/>
    <property type="match status" value="1"/>
</dbReference>
<reference evidence="1" key="2">
    <citation type="submission" date="2014-07" db="EMBL/GenBank/DDBJ databases">
        <title>Initial genome analysis of the psychrotolerant acidophile Acidithiobacillus ferrivorans CF27: insights into iron and sulfur oxidation pathways and into biofilm formation.</title>
        <authorList>
            <person name="Talla E."/>
            <person name="Hedrich S."/>
            <person name="Mangenot S."/>
            <person name="Ji B."/>
            <person name="Johnson D.B."/>
            <person name="Barbe V."/>
            <person name="Bonnefoy V."/>
        </authorList>
    </citation>
    <scope>NUCLEOTIDE SEQUENCE [LARGE SCALE GENOMIC DNA]</scope>
    <source>
        <strain evidence="1">CF27</strain>
    </source>
</reference>
<dbReference type="AlphaFoldDB" id="A0A060UT43"/>
<reference evidence="1" key="1">
    <citation type="submission" date="2014-03" db="EMBL/GenBank/DDBJ databases">
        <authorList>
            <person name="Genoscope - CEA"/>
        </authorList>
    </citation>
    <scope>NUCLEOTIDE SEQUENCE [LARGE SCALE GENOMIC DNA]</scope>
    <source>
        <strain evidence="1">CF27</strain>
    </source>
</reference>
<protein>
    <submittedName>
        <fullName evidence="1">Uncharacterized protein</fullName>
    </submittedName>
</protein>
<sequence>MNPSSPCRLRARSKKVRNWSRPCRKVGRSHRGHRPWPSGLPGVFSADGPHLPIRQTDRYPRTRCCARRHLQNAGCLARVAGPACSDFIDKYIFPDGEIPHLWRVVQDMAGQDLEVLDVENNLHPHRAGEALTPRHWERRYQCQKDRFRLAEPDWCDL</sequence>
<name>A0A060UT43_9PROT</name>
<evidence type="ECO:0000313" key="1">
    <source>
        <dbReference type="EMBL" id="CDQ11802.1"/>
    </source>
</evidence>
<dbReference type="InterPro" id="IPR029063">
    <property type="entry name" value="SAM-dependent_MTases_sf"/>
</dbReference>
<comment type="caution">
    <text evidence="1">The sequence shown here is derived from an EMBL/GenBank/DDBJ whole genome shotgun (WGS) entry which is preliminary data.</text>
</comment>
<accession>A0A060UT43</accession>
<dbReference type="EMBL" id="CCCS020000057">
    <property type="protein sequence ID" value="CDQ11802.1"/>
    <property type="molecule type" value="Genomic_DNA"/>
</dbReference>
<dbReference type="Pfam" id="PF02353">
    <property type="entry name" value="CMAS"/>
    <property type="match status" value="1"/>
</dbReference>
<gene>
    <name evidence="1" type="ORF">AFERRI_600028</name>
</gene>